<dbReference type="InterPro" id="IPR036866">
    <property type="entry name" value="RibonucZ/Hydroxyglut_hydro"/>
</dbReference>
<dbReference type="EMBL" id="FLUQ01000002">
    <property type="protein sequence ID" value="SBW06021.1"/>
    <property type="molecule type" value="Genomic_DNA"/>
</dbReference>
<dbReference type="NCBIfam" id="NF001911">
    <property type="entry name" value="PRK00685.1"/>
    <property type="match status" value="1"/>
</dbReference>
<dbReference type="AlphaFoldDB" id="A0A212K2T6"/>
<dbReference type="PANTHER" id="PTHR43546">
    <property type="entry name" value="UPF0173 METAL-DEPENDENT HYDROLASE MJ1163-RELATED"/>
    <property type="match status" value="1"/>
</dbReference>
<evidence type="ECO:0000313" key="2">
    <source>
        <dbReference type="EMBL" id="SBW06021.1"/>
    </source>
</evidence>
<protein>
    <recommendedName>
        <fullName evidence="1">Metallo-beta-lactamase domain-containing protein</fullName>
    </recommendedName>
</protein>
<evidence type="ECO:0000259" key="1">
    <source>
        <dbReference type="SMART" id="SM00849"/>
    </source>
</evidence>
<dbReference type="Pfam" id="PF13483">
    <property type="entry name" value="Lactamase_B_3"/>
    <property type="match status" value="1"/>
</dbReference>
<organism evidence="2">
    <name type="scientific">uncultured delta proteobacterium</name>
    <dbReference type="NCBI Taxonomy" id="34034"/>
    <lineage>
        <taxon>Bacteria</taxon>
        <taxon>Deltaproteobacteria</taxon>
        <taxon>environmental samples</taxon>
    </lineage>
</organism>
<feature type="domain" description="Metallo-beta-lactamase" evidence="1">
    <location>
        <begin position="9"/>
        <end position="202"/>
    </location>
</feature>
<sequence length="237" mass="25736">MSASIQYLGHSCILITSCAGRKILVDPYLSENEHAVVQPQDLKDINAILISHGAFDHIGDAFAIAKNTGATVFSDIVVLKYAIARGVPREKTRALIYGTNLVQDGVQIRSIEAKHISHFSYDGKDVTGVAMSFVIRLEDGTGIYFSGDTSIYSDMKFFGELYPVKIGFFCVSGLPGLAYEMDGREGALAAKMFNPEIAIPIHCSPDDPEITAFTKELGRIAPTVRPLVLKPGEILPL</sequence>
<dbReference type="PANTHER" id="PTHR43546:SF3">
    <property type="entry name" value="UPF0173 METAL-DEPENDENT HYDROLASE MJ1163"/>
    <property type="match status" value="1"/>
</dbReference>
<dbReference type="Gene3D" id="3.60.15.10">
    <property type="entry name" value="Ribonuclease Z/Hydroxyacylglutathione hydrolase-like"/>
    <property type="match status" value="1"/>
</dbReference>
<dbReference type="InterPro" id="IPR050114">
    <property type="entry name" value="UPF0173_UPF0282_UlaG_hydrolase"/>
</dbReference>
<reference evidence="2" key="1">
    <citation type="submission" date="2016-04" db="EMBL/GenBank/DDBJ databases">
        <authorList>
            <person name="Evans L.H."/>
            <person name="Alamgir A."/>
            <person name="Owens N."/>
            <person name="Weber N.D."/>
            <person name="Virtaneva K."/>
            <person name="Barbian K."/>
            <person name="Babar A."/>
            <person name="Rosenke K."/>
        </authorList>
    </citation>
    <scope>NUCLEOTIDE SEQUENCE</scope>
    <source>
        <strain evidence="2">86</strain>
    </source>
</reference>
<dbReference type="SUPFAM" id="SSF56281">
    <property type="entry name" value="Metallo-hydrolase/oxidoreductase"/>
    <property type="match status" value="1"/>
</dbReference>
<accession>A0A212K2T6</accession>
<name>A0A212K2T6_9DELT</name>
<dbReference type="InterPro" id="IPR001279">
    <property type="entry name" value="Metallo-B-lactamas"/>
</dbReference>
<proteinExistence type="predicted"/>
<dbReference type="SMART" id="SM00849">
    <property type="entry name" value="Lactamase_B"/>
    <property type="match status" value="1"/>
</dbReference>
<gene>
    <name evidence="2" type="ORF">KL86DPRO_20589</name>
</gene>